<dbReference type="SMART" id="SM00389">
    <property type="entry name" value="HOX"/>
    <property type="match status" value="1"/>
</dbReference>
<feature type="DNA-binding region" description="Homeobox" evidence="5">
    <location>
        <begin position="64"/>
        <end position="123"/>
    </location>
</feature>
<feature type="domain" description="Homeobox" evidence="8">
    <location>
        <begin position="62"/>
        <end position="122"/>
    </location>
</feature>
<keyword evidence="10" id="KW-1185">Reference proteome</keyword>
<comment type="caution">
    <text evidence="9">The sequence shown here is derived from an EMBL/GenBank/DDBJ whole genome shotgun (WGS) entry which is preliminary data.</text>
</comment>
<dbReference type="EMBL" id="JANBUY010000011">
    <property type="protein sequence ID" value="KAJ2867785.1"/>
    <property type="molecule type" value="Genomic_DNA"/>
</dbReference>
<evidence type="ECO:0000256" key="6">
    <source>
        <dbReference type="RuleBase" id="RU000682"/>
    </source>
</evidence>
<dbReference type="GO" id="GO:0000978">
    <property type="term" value="F:RNA polymerase II cis-regulatory region sequence-specific DNA binding"/>
    <property type="evidence" value="ECO:0007669"/>
    <property type="project" value="TreeGrafter"/>
</dbReference>
<dbReference type="InterPro" id="IPR009057">
    <property type="entry name" value="Homeodomain-like_sf"/>
</dbReference>
<feature type="region of interest" description="Disordered" evidence="7">
    <location>
        <begin position="37"/>
        <end position="74"/>
    </location>
</feature>
<feature type="compositionally biased region" description="Low complexity" evidence="7">
    <location>
        <begin position="640"/>
        <end position="652"/>
    </location>
</feature>
<evidence type="ECO:0000313" key="9">
    <source>
        <dbReference type="EMBL" id="KAJ2867785.1"/>
    </source>
</evidence>
<dbReference type="SUPFAM" id="SSF46689">
    <property type="entry name" value="Homeodomain-like"/>
    <property type="match status" value="1"/>
</dbReference>
<dbReference type="InterPro" id="IPR051000">
    <property type="entry name" value="Homeobox_DNA-bind_prot"/>
</dbReference>
<proteinExistence type="predicted"/>
<organism evidence="9 10">
    <name type="scientific">Coemansia aciculifera</name>
    <dbReference type="NCBI Taxonomy" id="417176"/>
    <lineage>
        <taxon>Eukaryota</taxon>
        <taxon>Fungi</taxon>
        <taxon>Fungi incertae sedis</taxon>
        <taxon>Zoopagomycota</taxon>
        <taxon>Kickxellomycotina</taxon>
        <taxon>Kickxellomycetes</taxon>
        <taxon>Kickxellales</taxon>
        <taxon>Kickxellaceae</taxon>
        <taxon>Coemansia</taxon>
    </lineage>
</organism>
<evidence type="ECO:0000256" key="4">
    <source>
        <dbReference type="ARBA" id="ARBA00023242"/>
    </source>
</evidence>
<dbReference type="GO" id="GO:0030154">
    <property type="term" value="P:cell differentiation"/>
    <property type="evidence" value="ECO:0007669"/>
    <property type="project" value="TreeGrafter"/>
</dbReference>
<accession>A0A9W8IMC8</accession>
<dbReference type="PANTHER" id="PTHR24324">
    <property type="entry name" value="HOMEOBOX PROTEIN HHEX"/>
    <property type="match status" value="1"/>
</dbReference>
<evidence type="ECO:0000259" key="8">
    <source>
        <dbReference type="PROSITE" id="PS50071"/>
    </source>
</evidence>
<evidence type="ECO:0000256" key="1">
    <source>
        <dbReference type="ARBA" id="ARBA00004123"/>
    </source>
</evidence>
<name>A0A9W8IMC8_9FUNG</name>
<gene>
    <name evidence="9" type="ORF">GGH94_000561</name>
</gene>
<keyword evidence="3 5" id="KW-0371">Homeobox</keyword>
<keyword evidence="2 5" id="KW-0238">DNA-binding</keyword>
<dbReference type="AlphaFoldDB" id="A0A9W8IMC8"/>
<evidence type="ECO:0000256" key="7">
    <source>
        <dbReference type="SAM" id="MobiDB-lite"/>
    </source>
</evidence>
<dbReference type="PANTHER" id="PTHR24324:SF5">
    <property type="entry name" value="HEMATOPOIETICALLY-EXPRESSED HOMEOBOX PROTEIN HHEX"/>
    <property type="match status" value="1"/>
</dbReference>
<protein>
    <recommendedName>
        <fullName evidence="8">Homeobox domain-containing protein</fullName>
    </recommendedName>
</protein>
<evidence type="ECO:0000313" key="10">
    <source>
        <dbReference type="Proteomes" id="UP001140074"/>
    </source>
</evidence>
<dbReference type="Pfam" id="PF00046">
    <property type="entry name" value="Homeodomain"/>
    <property type="match status" value="1"/>
</dbReference>
<dbReference type="InterPro" id="IPR001356">
    <property type="entry name" value="HD"/>
</dbReference>
<keyword evidence="4 5" id="KW-0539">Nucleus</keyword>
<reference evidence="9" key="1">
    <citation type="submission" date="2022-07" db="EMBL/GenBank/DDBJ databases">
        <title>Phylogenomic reconstructions and comparative analyses of Kickxellomycotina fungi.</title>
        <authorList>
            <person name="Reynolds N.K."/>
            <person name="Stajich J.E."/>
            <person name="Barry K."/>
            <person name="Grigoriev I.V."/>
            <person name="Crous P."/>
            <person name="Smith M.E."/>
        </authorList>
    </citation>
    <scope>NUCLEOTIDE SEQUENCE</scope>
    <source>
        <strain evidence="9">RSA 476</strain>
    </source>
</reference>
<evidence type="ECO:0000256" key="3">
    <source>
        <dbReference type="ARBA" id="ARBA00023155"/>
    </source>
</evidence>
<evidence type="ECO:0000256" key="2">
    <source>
        <dbReference type="ARBA" id="ARBA00023125"/>
    </source>
</evidence>
<dbReference type="GO" id="GO:0006357">
    <property type="term" value="P:regulation of transcription by RNA polymerase II"/>
    <property type="evidence" value="ECO:0007669"/>
    <property type="project" value="TreeGrafter"/>
</dbReference>
<dbReference type="Proteomes" id="UP001140074">
    <property type="component" value="Unassembled WGS sequence"/>
</dbReference>
<comment type="subcellular location">
    <subcellularLocation>
        <location evidence="1 5 6">Nucleus</location>
    </subcellularLocation>
</comment>
<dbReference type="PROSITE" id="PS50071">
    <property type="entry name" value="HOMEOBOX_2"/>
    <property type="match status" value="1"/>
</dbReference>
<sequence length="731" mass="78481">MSTANSQYPGKLSLSIPGSLDSNHMLLDITTDLKKDYTMDTDEDGSPNGYAGGEGSPDPSNDPYNKKRHRLRPEQTRRLLEIFEKTSKPDSEMRKVLGKQLDMTPRTVQIWFQNRRAKIKREGASVGSLRNAGLVPAGPMQGRNRLTFNRAFINRRPTGRVASDGFDHMQGFPGFDSHAQSALHGLPLQNPSQVSIPMDMQQQFTMQHLSSAPPHGFSNSAIGIPIGEHTTYHRSAPVTAHPSQSMGGMLGNMLPIDLHGNQQFLHQSHAYHAVPPYVFAPSHTMPVSNSHMQPLPLNIRNHQASRTRAITADSQTLAHMSRLADPSFNDSMADYASGFRPMLDLGPHQPHYTHGDELLPTHGNSPSVSPAEDISVDALLASRRRRLEDARTIARTNAQRGKHVNSDVSLGHMSANGESISSLGVNGVPVASGAPPSLKKSTTATMPPSSNMMLPPHIYHASNGNSALLQLASNASHPEHACVTTNGSDHSGVPLVPGVSSSEANMLLSTGVNTFNLEQCQILDNILSQCDAMNIFQSASGQDQALKDSGVALDVANASDGLGDLREQLFNTGSSSPSSFALAQPDSTIADLSSLHASRLAEESKIASTLFSGSIGLLTKRVRSPHRNGEAAQNRFAKTAPSASPSANNESEQNTMLASSFSLNQSNISVFPIDPTQYAHHLANHFQGPIADPAAAAKYQPNGANIVSVAANGQAGQRDLTIEQLHQYTSM</sequence>
<dbReference type="GO" id="GO:0005634">
    <property type="term" value="C:nucleus"/>
    <property type="evidence" value="ECO:0007669"/>
    <property type="project" value="UniProtKB-SubCell"/>
</dbReference>
<evidence type="ECO:0000256" key="5">
    <source>
        <dbReference type="PROSITE-ProRule" id="PRU00108"/>
    </source>
</evidence>
<dbReference type="CDD" id="cd00086">
    <property type="entry name" value="homeodomain"/>
    <property type="match status" value="1"/>
</dbReference>
<feature type="region of interest" description="Disordered" evidence="7">
    <location>
        <begin position="622"/>
        <end position="655"/>
    </location>
</feature>
<dbReference type="Gene3D" id="1.10.10.60">
    <property type="entry name" value="Homeodomain-like"/>
    <property type="match status" value="1"/>
</dbReference>